<evidence type="ECO:0000313" key="2">
    <source>
        <dbReference type="Proteomes" id="UP000308886"/>
    </source>
</evidence>
<name>A0AC61QP37_9BACT</name>
<sequence length="203" mass="22908">MQEEITIKVADADDEKYVDTILDTIRIAAKKRGTGIAERSHEYVATKMREGKAILALCGDKFAGFSYIETWGNKSYVTTSGLIVHFDYLGMGIAKRIKDYTFTLARVRWPHAKIFSLTSGDAVMKMNTQLGYVPVSFNQLTDDDAFWRGCEGCTNHDILKAKERKFCICTGMLYDPEMHTGEPTPIEVFQDVIKTLTLRGIPF</sequence>
<reference evidence="1" key="1">
    <citation type="submission" date="2019-04" db="EMBL/GenBank/DDBJ databases">
        <title>Microbes associate with the intestines of laboratory mice.</title>
        <authorList>
            <person name="Navarre W."/>
            <person name="Wong E."/>
            <person name="Huang K."/>
            <person name="Tropini C."/>
            <person name="Ng K."/>
            <person name="Yu B."/>
        </authorList>
    </citation>
    <scope>NUCLEOTIDE SEQUENCE</scope>
    <source>
        <strain evidence="1">NM73_A23</strain>
    </source>
</reference>
<keyword evidence="2" id="KW-1185">Reference proteome</keyword>
<organism evidence="1 2">
    <name type="scientific">Palleniella muris</name>
    <dbReference type="NCBI Taxonomy" id="3038145"/>
    <lineage>
        <taxon>Bacteria</taxon>
        <taxon>Pseudomonadati</taxon>
        <taxon>Bacteroidota</taxon>
        <taxon>Bacteroidia</taxon>
        <taxon>Bacteroidales</taxon>
        <taxon>Prevotellaceae</taxon>
        <taxon>Palleniella</taxon>
    </lineage>
</organism>
<evidence type="ECO:0000313" key="1">
    <source>
        <dbReference type="EMBL" id="TGX80833.1"/>
    </source>
</evidence>
<proteinExistence type="predicted"/>
<dbReference type="EMBL" id="SRZC01000021">
    <property type="protein sequence ID" value="TGX80833.1"/>
    <property type="molecule type" value="Genomic_DNA"/>
</dbReference>
<protein>
    <submittedName>
        <fullName evidence="1">GNAT family N-acetyltransferase</fullName>
    </submittedName>
</protein>
<gene>
    <name evidence="1" type="ORF">E5358_11870</name>
</gene>
<comment type="caution">
    <text evidence="1">The sequence shown here is derived from an EMBL/GenBank/DDBJ whole genome shotgun (WGS) entry which is preliminary data.</text>
</comment>
<accession>A0AC61QP37</accession>
<dbReference type="Proteomes" id="UP000308886">
    <property type="component" value="Unassembled WGS sequence"/>
</dbReference>